<accession>A0A0C7P099</accession>
<dbReference type="RefSeq" id="WP_045087071.1">
    <property type="nucleotide sequence ID" value="NZ_LN824141.1"/>
</dbReference>
<reference evidence="2" key="1">
    <citation type="submission" date="2014-11" db="EMBL/GenBank/DDBJ databases">
        <authorList>
            <person name="Wibberg D."/>
        </authorList>
    </citation>
    <scope>NUCLEOTIDE SEQUENCE [LARGE SCALE GENOMIC DNA]</scope>
    <source>
        <strain evidence="2">L3</strain>
    </source>
</reference>
<sequence>MKRFSMLIFVMVSVSLSFALDLVGGISYNTYNFDFFSNDELISLFSEEINKSMENGWGGYAGVGLGGNIGIEIGADLFNSKYESPADQQPVISVAQSTFGPYAALKVKANAPL</sequence>
<dbReference type="OrthoDB" id="49880at2"/>
<dbReference type="KEGG" id="dtn:DTL3_0120"/>
<dbReference type="Proteomes" id="UP000032809">
    <property type="component" value="Chromosome I"/>
</dbReference>
<gene>
    <name evidence="1" type="ORF">DTL3_0120</name>
</gene>
<proteinExistence type="predicted"/>
<evidence type="ECO:0000313" key="1">
    <source>
        <dbReference type="EMBL" id="CEP77454.1"/>
    </source>
</evidence>
<evidence type="ECO:0000313" key="2">
    <source>
        <dbReference type="Proteomes" id="UP000032809"/>
    </source>
</evidence>
<dbReference type="EMBL" id="LN824141">
    <property type="protein sequence ID" value="CEP77454.1"/>
    <property type="molecule type" value="Genomic_DNA"/>
</dbReference>
<protein>
    <submittedName>
        <fullName evidence="1">Uncharacterized protein</fullName>
    </submittedName>
</protein>
<dbReference type="AlphaFoldDB" id="A0A0C7P099"/>
<organism evidence="1 2">
    <name type="scientific">Defluviitoga tunisiensis</name>
    <dbReference type="NCBI Taxonomy" id="1006576"/>
    <lineage>
        <taxon>Bacteria</taxon>
        <taxon>Thermotogati</taxon>
        <taxon>Thermotogota</taxon>
        <taxon>Thermotogae</taxon>
        <taxon>Petrotogales</taxon>
        <taxon>Petrotogaceae</taxon>
        <taxon>Defluviitoga</taxon>
    </lineage>
</organism>
<name>A0A0C7P099_DEFTU</name>
<dbReference type="HOGENOM" id="CLU_2129341_0_0_0"/>
<keyword evidence="2" id="KW-1185">Reference proteome</keyword>